<comment type="caution">
    <text evidence="3">The sequence shown here is derived from an EMBL/GenBank/DDBJ whole genome shotgun (WGS) entry which is preliminary data.</text>
</comment>
<dbReference type="Gene3D" id="3.40.50.850">
    <property type="entry name" value="Isochorismatase-like"/>
    <property type="match status" value="1"/>
</dbReference>
<dbReference type="AlphaFoldDB" id="A0A0N0DSB0"/>
<protein>
    <submittedName>
        <fullName evidence="3">Putative Ribonuclease mar1mAR1 ribonuclease</fullName>
    </submittedName>
</protein>
<gene>
    <name evidence="3" type="ORF">ABB37_08350</name>
</gene>
<dbReference type="PANTHER" id="PTHR14119:SF3">
    <property type="entry name" value="ISOCHORISMATASE DOMAIN-CONTAINING PROTEIN 2"/>
    <property type="match status" value="1"/>
</dbReference>
<dbReference type="RefSeq" id="XP_015654277.1">
    <property type="nucleotide sequence ID" value="XM_015807328.1"/>
</dbReference>
<dbReference type="PANTHER" id="PTHR14119">
    <property type="entry name" value="HYDROLASE"/>
    <property type="match status" value="1"/>
</dbReference>
<dbReference type="SUPFAM" id="SSF52499">
    <property type="entry name" value="Isochorismatase-like hydrolases"/>
    <property type="match status" value="1"/>
</dbReference>
<organism evidence="3 4">
    <name type="scientific">Leptomonas pyrrhocoris</name>
    <name type="common">Firebug parasite</name>
    <dbReference type="NCBI Taxonomy" id="157538"/>
    <lineage>
        <taxon>Eukaryota</taxon>
        <taxon>Discoba</taxon>
        <taxon>Euglenozoa</taxon>
        <taxon>Kinetoplastea</taxon>
        <taxon>Metakinetoplastina</taxon>
        <taxon>Trypanosomatida</taxon>
        <taxon>Trypanosomatidae</taxon>
        <taxon>Leishmaniinae</taxon>
        <taxon>Leptomonas</taxon>
    </lineage>
</organism>
<dbReference type="EMBL" id="LGTL01000023">
    <property type="protein sequence ID" value="KPA75837.1"/>
    <property type="molecule type" value="Genomic_DNA"/>
</dbReference>
<dbReference type="GeneID" id="26908635"/>
<comment type="similarity">
    <text evidence="1">Belongs to the isochorismatase family.</text>
</comment>
<dbReference type="OrthoDB" id="269496at2759"/>
<evidence type="ECO:0000256" key="1">
    <source>
        <dbReference type="ARBA" id="ARBA00006336"/>
    </source>
</evidence>
<keyword evidence="4" id="KW-1185">Reference proteome</keyword>
<dbReference type="EMBL" id="LGTL01000023">
    <property type="protein sequence ID" value="KPA75838.1"/>
    <property type="molecule type" value="Genomic_DNA"/>
</dbReference>
<evidence type="ECO:0000259" key="2">
    <source>
        <dbReference type="Pfam" id="PF00857"/>
    </source>
</evidence>
<dbReference type="RefSeq" id="XP_015654276.1">
    <property type="nucleotide sequence ID" value="XM_015807327.1"/>
</dbReference>
<reference evidence="3 4" key="1">
    <citation type="submission" date="2015-07" db="EMBL/GenBank/DDBJ databases">
        <title>High-quality genome of monoxenous trypanosomatid Leptomonas pyrrhocoris.</title>
        <authorList>
            <person name="Flegontov P."/>
            <person name="Butenko A."/>
            <person name="Firsov S."/>
            <person name="Vlcek C."/>
            <person name="Logacheva M.D."/>
            <person name="Field M."/>
            <person name="Filatov D."/>
            <person name="Flegontova O."/>
            <person name="Gerasimov E."/>
            <person name="Jackson A.P."/>
            <person name="Kelly S."/>
            <person name="Opperdoes F."/>
            <person name="O'Reilly A."/>
            <person name="Votypka J."/>
            <person name="Yurchenko V."/>
            <person name="Lukes J."/>
        </authorList>
    </citation>
    <scope>NUCLEOTIDE SEQUENCE [LARGE SCALE GENOMIC DNA]</scope>
    <source>
        <strain evidence="3">H10</strain>
    </source>
</reference>
<evidence type="ECO:0000313" key="4">
    <source>
        <dbReference type="Proteomes" id="UP000037923"/>
    </source>
</evidence>
<evidence type="ECO:0000313" key="3">
    <source>
        <dbReference type="EMBL" id="KPA75838.1"/>
    </source>
</evidence>
<dbReference type="OMA" id="QAGCVIT"/>
<dbReference type="Proteomes" id="UP000037923">
    <property type="component" value="Unassembled WGS sequence"/>
</dbReference>
<proteinExistence type="inferred from homology"/>
<dbReference type="InterPro" id="IPR000868">
    <property type="entry name" value="Isochorismatase-like_dom"/>
</dbReference>
<dbReference type="VEuPathDB" id="TriTrypDB:LpyrH10_23_1350"/>
<dbReference type="InterPro" id="IPR036380">
    <property type="entry name" value="Isochorismatase-like_sf"/>
</dbReference>
<accession>A0A0N0DSB0</accession>
<dbReference type="InterPro" id="IPR050993">
    <property type="entry name" value="Isochorismatase_domain"/>
</dbReference>
<dbReference type="Pfam" id="PF00857">
    <property type="entry name" value="Isochorismatase"/>
    <property type="match status" value="1"/>
</dbReference>
<feature type="domain" description="Isochorismatase-like" evidence="2">
    <location>
        <begin position="13"/>
        <end position="150"/>
    </location>
</feature>
<name>A0A0N0DSB0_LEPPY</name>
<sequence>MSRLLSHYSKGKTAFVCVDLQTAFSERIKNFPNCVFVANRFARMHEILPEYTKYIVTEQYPKGLGRTVKEISLPKTAHMVEKTRFSCIVPEVEALLKDVDNVVLFGIEGHVCVMQTAADLLDMNKRVVLTVDGLGSQKTTDFKTAMKLMGTWGPNCELTTSESLLLQMTKDAKDPNFKQLAKLLQDQPPIPL</sequence>